<dbReference type="EMBL" id="JARKIF010000012">
    <property type="protein sequence ID" value="KAJ7625992.1"/>
    <property type="molecule type" value="Genomic_DNA"/>
</dbReference>
<proteinExistence type="predicted"/>
<name>A0AAD7FL38_9AGAR</name>
<accession>A0AAD7FL38</accession>
<evidence type="ECO:0000313" key="1">
    <source>
        <dbReference type="EMBL" id="KAJ7625992.1"/>
    </source>
</evidence>
<gene>
    <name evidence="1" type="ORF">FB45DRAFT_1060565</name>
</gene>
<protein>
    <recommendedName>
        <fullName evidence="3">F-box domain-containing protein</fullName>
    </recommendedName>
</protein>
<keyword evidence="2" id="KW-1185">Reference proteome</keyword>
<dbReference type="Proteomes" id="UP001221142">
    <property type="component" value="Unassembled WGS sequence"/>
</dbReference>
<sequence>MSTIAKQIIYLRRQIAPLSSLLAPIRRLPRELLSEIFLQPSLHTPIPPFPKFAHRGTDAILSVSHYWRETILSTAEFWAEFDVALPGNSNGARLLELSLERSKLAPLSIAILAWNAGMSWHPRILQLLISSCERWANLYLAIESSYLPLLSPLRGHLPLLASLDLQLHKERRPTSTPQLLATTRPDAFEIAPRLTKLELGVLFTSTIPVLPRSGISTLIISNWDSLPFVGDFRNLHTLSFSPASGFAIQDLASISLSRPAAEISASVLFTFPIMLKFITAPAVQFLDIATSGSSITLGMNVWTPFLRRSACRPHTLQLHNLSIPWRDLFSMLTDLPTLQTLLLRDLGRADAITTDLLTQFTLGTGTVILPELADLTIAGSYFFTNASLLGMLESRSDSFGRVKIELKLRIFTAEELDRARALKEKGMVLTLWCLDADKMYVRMI</sequence>
<comment type="caution">
    <text evidence="1">The sequence shown here is derived from an EMBL/GenBank/DDBJ whole genome shotgun (WGS) entry which is preliminary data.</text>
</comment>
<dbReference type="AlphaFoldDB" id="A0AAD7FL38"/>
<evidence type="ECO:0000313" key="2">
    <source>
        <dbReference type="Proteomes" id="UP001221142"/>
    </source>
</evidence>
<reference evidence="1" key="1">
    <citation type="submission" date="2023-03" db="EMBL/GenBank/DDBJ databases">
        <title>Massive genome expansion in bonnet fungi (Mycena s.s.) driven by repeated elements and novel gene families across ecological guilds.</title>
        <authorList>
            <consortium name="Lawrence Berkeley National Laboratory"/>
            <person name="Harder C.B."/>
            <person name="Miyauchi S."/>
            <person name="Viragh M."/>
            <person name="Kuo A."/>
            <person name="Thoen E."/>
            <person name="Andreopoulos B."/>
            <person name="Lu D."/>
            <person name="Skrede I."/>
            <person name="Drula E."/>
            <person name="Henrissat B."/>
            <person name="Morin E."/>
            <person name="Kohler A."/>
            <person name="Barry K."/>
            <person name="LaButti K."/>
            <person name="Morin E."/>
            <person name="Salamov A."/>
            <person name="Lipzen A."/>
            <person name="Mereny Z."/>
            <person name="Hegedus B."/>
            <person name="Baldrian P."/>
            <person name="Stursova M."/>
            <person name="Weitz H."/>
            <person name="Taylor A."/>
            <person name="Grigoriev I.V."/>
            <person name="Nagy L.G."/>
            <person name="Martin F."/>
            <person name="Kauserud H."/>
        </authorList>
    </citation>
    <scope>NUCLEOTIDE SEQUENCE</scope>
    <source>
        <strain evidence="1">9284</strain>
    </source>
</reference>
<organism evidence="1 2">
    <name type="scientific">Roridomyces roridus</name>
    <dbReference type="NCBI Taxonomy" id="1738132"/>
    <lineage>
        <taxon>Eukaryota</taxon>
        <taxon>Fungi</taxon>
        <taxon>Dikarya</taxon>
        <taxon>Basidiomycota</taxon>
        <taxon>Agaricomycotina</taxon>
        <taxon>Agaricomycetes</taxon>
        <taxon>Agaricomycetidae</taxon>
        <taxon>Agaricales</taxon>
        <taxon>Marasmiineae</taxon>
        <taxon>Mycenaceae</taxon>
        <taxon>Roridomyces</taxon>
    </lineage>
</organism>
<evidence type="ECO:0008006" key="3">
    <source>
        <dbReference type="Google" id="ProtNLM"/>
    </source>
</evidence>